<feature type="binding site" description="axial binding residue" evidence="6">
    <location>
        <position position="140"/>
    </location>
    <ligand>
        <name>heme</name>
        <dbReference type="ChEBI" id="CHEBI:30413"/>
    </ligand>
    <ligandPart>
        <name>Fe</name>
        <dbReference type="ChEBI" id="CHEBI:18248"/>
    </ligandPart>
</feature>
<evidence type="ECO:0000313" key="8">
    <source>
        <dbReference type="EMBL" id="KAJ8541155.1"/>
    </source>
</evidence>
<dbReference type="Proteomes" id="UP001152561">
    <property type="component" value="Unassembled WGS sequence"/>
</dbReference>
<dbReference type="SUPFAM" id="SSF48264">
    <property type="entry name" value="Cytochrome P450"/>
    <property type="match status" value="1"/>
</dbReference>
<dbReference type="PANTHER" id="PTHR47947:SF57">
    <property type="entry name" value="CYTOCHROME P450 81F3-LIKE"/>
    <property type="match status" value="1"/>
</dbReference>
<sequence>MVAGKRWAEPSHDMFGPTMIMNICDHIPLLQWVGFQGLEKNLVEFKKTRDKFVQGLIDECRKSRDDDLSLTVHRKTIIHTLLSLQRAQPECYTYDIIKGVIMEIQRNSKNWEEPNTFKPERFEGIEGSKFLPFGMGRRACPGSGLAMRLIGLSLGLFIQCFEWERIGPGLVGLSESCGLT</sequence>
<dbReference type="InterPro" id="IPR001128">
    <property type="entry name" value="Cyt_P450"/>
</dbReference>
<comment type="similarity">
    <text evidence="7">Belongs to the cytochrome P450 family.</text>
</comment>
<evidence type="ECO:0000256" key="4">
    <source>
        <dbReference type="ARBA" id="ARBA00023004"/>
    </source>
</evidence>
<dbReference type="OrthoDB" id="2789670at2759"/>
<evidence type="ECO:0000313" key="9">
    <source>
        <dbReference type="Proteomes" id="UP001152561"/>
    </source>
</evidence>
<dbReference type="InterPro" id="IPR017972">
    <property type="entry name" value="Cyt_P450_CS"/>
</dbReference>
<keyword evidence="4 6" id="KW-0408">Iron</keyword>
<dbReference type="PANTHER" id="PTHR47947">
    <property type="entry name" value="CYTOCHROME P450 82C3-RELATED"/>
    <property type="match status" value="1"/>
</dbReference>
<proteinExistence type="inferred from homology"/>
<dbReference type="InterPro" id="IPR036396">
    <property type="entry name" value="Cyt_P450_sf"/>
</dbReference>
<reference evidence="9" key="1">
    <citation type="journal article" date="2023" name="Proc. Natl. Acad. Sci. U.S.A.">
        <title>Genomic and structural basis for evolution of tropane alkaloid biosynthesis.</title>
        <authorList>
            <person name="Wanga Y.-J."/>
            <person name="Taina T."/>
            <person name="Yua J.-Y."/>
            <person name="Lia J."/>
            <person name="Xua B."/>
            <person name="Chenc J."/>
            <person name="D'Auriad J.C."/>
            <person name="Huanga J.-P."/>
            <person name="Huanga S.-X."/>
        </authorList>
    </citation>
    <scope>NUCLEOTIDE SEQUENCE [LARGE SCALE GENOMIC DNA]</scope>
    <source>
        <strain evidence="9">cv. KIB-2019</strain>
    </source>
</reference>
<accession>A0A9Q1LS51</accession>
<dbReference type="GO" id="GO:0005506">
    <property type="term" value="F:iron ion binding"/>
    <property type="evidence" value="ECO:0007669"/>
    <property type="project" value="InterPro"/>
</dbReference>
<evidence type="ECO:0008006" key="10">
    <source>
        <dbReference type="Google" id="ProtNLM"/>
    </source>
</evidence>
<name>A0A9Q1LS51_9SOLA</name>
<dbReference type="PRINTS" id="PR00463">
    <property type="entry name" value="EP450I"/>
</dbReference>
<dbReference type="GO" id="GO:0016705">
    <property type="term" value="F:oxidoreductase activity, acting on paired donors, with incorporation or reduction of molecular oxygen"/>
    <property type="evidence" value="ECO:0007669"/>
    <property type="project" value="InterPro"/>
</dbReference>
<dbReference type="InterPro" id="IPR002401">
    <property type="entry name" value="Cyt_P450_E_grp-I"/>
</dbReference>
<evidence type="ECO:0000256" key="3">
    <source>
        <dbReference type="ARBA" id="ARBA00023002"/>
    </source>
</evidence>
<dbReference type="Pfam" id="PF00067">
    <property type="entry name" value="p450"/>
    <property type="match status" value="1"/>
</dbReference>
<evidence type="ECO:0000256" key="1">
    <source>
        <dbReference type="ARBA" id="ARBA00022617"/>
    </source>
</evidence>
<dbReference type="Gene3D" id="1.10.630.10">
    <property type="entry name" value="Cytochrome P450"/>
    <property type="match status" value="1"/>
</dbReference>
<keyword evidence="5 7" id="KW-0503">Monooxygenase</keyword>
<dbReference type="GO" id="GO:0004497">
    <property type="term" value="F:monooxygenase activity"/>
    <property type="evidence" value="ECO:0007669"/>
    <property type="project" value="UniProtKB-KW"/>
</dbReference>
<comment type="cofactor">
    <cofactor evidence="6">
        <name>heme</name>
        <dbReference type="ChEBI" id="CHEBI:30413"/>
    </cofactor>
</comment>
<keyword evidence="3 7" id="KW-0560">Oxidoreductase</keyword>
<organism evidence="8 9">
    <name type="scientific">Anisodus acutangulus</name>
    <dbReference type="NCBI Taxonomy" id="402998"/>
    <lineage>
        <taxon>Eukaryota</taxon>
        <taxon>Viridiplantae</taxon>
        <taxon>Streptophyta</taxon>
        <taxon>Embryophyta</taxon>
        <taxon>Tracheophyta</taxon>
        <taxon>Spermatophyta</taxon>
        <taxon>Magnoliopsida</taxon>
        <taxon>eudicotyledons</taxon>
        <taxon>Gunneridae</taxon>
        <taxon>Pentapetalae</taxon>
        <taxon>asterids</taxon>
        <taxon>lamiids</taxon>
        <taxon>Solanales</taxon>
        <taxon>Solanaceae</taxon>
        <taxon>Solanoideae</taxon>
        <taxon>Hyoscyameae</taxon>
        <taxon>Anisodus</taxon>
    </lineage>
</organism>
<keyword evidence="9" id="KW-1185">Reference proteome</keyword>
<dbReference type="GO" id="GO:0020037">
    <property type="term" value="F:heme binding"/>
    <property type="evidence" value="ECO:0007669"/>
    <property type="project" value="InterPro"/>
</dbReference>
<gene>
    <name evidence="8" type="ORF">K7X08_001971</name>
</gene>
<evidence type="ECO:0000256" key="6">
    <source>
        <dbReference type="PIRSR" id="PIRSR602401-1"/>
    </source>
</evidence>
<keyword evidence="1 6" id="KW-0349">Heme</keyword>
<dbReference type="EMBL" id="JAJAGQ010000015">
    <property type="protein sequence ID" value="KAJ8541155.1"/>
    <property type="molecule type" value="Genomic_DNA"/>
</dbReference>
<evidence type="ECO:0000256" key="2">
    <source>
        <dbReference type="ARBA" id="ARBA00022723"/>
    </source>
</evidence>
<evidence type="ECO:0000256" key="5">
    <source>
        <dbReference type="ARBA" id="ARBA00023033"/>
    </source>
</evidence>
<dbReference type="InterPro" id="IPR050651">
    <property type="entry name" value="Plant_Cytochrome_P450_Monoox"/>
</dbReference>
<dbReference type="PROSITE" id="PS00086">
    <property type="entry name" value="CYTOCHROME_P450"/>
    <property type="match status" value="1"/>
</dbReference>
<comment type="caution">
    <text evidence="8">The sequence shown here is derived from an EMBL/GenBank/DDBJ whole genome shotgun (WGS) entry which is preliminary data.</text>
</comment>
<dbReference type="AlphaFoldDB" id="A0A9Q1LS51"/>
<keyword evidence="2 6" id="KW-0479">Metal-binding</keyword>
<evidence type="ECO:0000256" key="7">
    <source>
        <dbReference type="RuleBase" id="RU000461"/>
    </source>
</evidence>
<protein>
    <recommendedName>
        <fullName evidence="10">Cytochrome P450</fullName>
    </recommendedName>
</protein>